<comment type="caution">
    <text evidence="1">The sequence shown here is derived from an EMBL/GenBank/DDBJ whole genome shotgun (WGS) entry which is preliminary data.</text>
</comment>
<gene>
    <name evidence="1" type="ORF">PG994_013742</name>
</gene>
<keyword evidence="2" id="KW-1185">Reference proteome</keyword>
<protein>
    <submittedName>
        <fullName evidence="1">AflN/ verA/ monooxygenase</fullName>
    </submittedName>
</protein>
<evidence type="ECO:0000313" key="2">
    <source>
        <dbReference type="Proteomes" id="UP001480595"/>
    </source>
</evidence>
<proteinExistence type="predicted"/>
<keyword evidence="1" id="KW-0503">Monooxygenase</keyword>
<reference evidence="1 2" key="1">
    <citation type="submission" date="2023-01" db="EMBL/GenBank/DDBJ databases">
        <title>Analysis of 21 Apiospora genomes using comparative genomics revels a genus with tremendous synthesis potential of carbohydrate active enzymes and secondary metabolites.</title>
        <authorList>
            <person name="Sorensen T."/>
        </authorList>
    </citation>
    <scope>NUCLEOTIDE SEQUENCE [LARGE SCALE GENOMIC DNA]</scope>
    <source>
        <strain evidence="1 2">CBS 135458</strain>
    </source>
</reference>
<dbReference type="GeneID" id="92098214"/>
<dbReference type="Proteomes" id="UP001480595">
    <property type="component" value="Unassembled WGS sequence"/>
</dbReference>
<dbReference type="RefSeq" id="XP_066710112.1">
    <property type="nucleotide sequence ID" value="XM_066865151.1"/>
</dbReference>
<dbReference type="InterPro" id="IPR036396">
    <property type="entry name" value="Cyt_P450_sf"/>
</dbReference>
<name>A0ABR1T9H5_9PEZI</name>
<evidence type="ECO:0000313" key="1">
    <source>
        <dbReference type="EMBL" id="KAK8043259.1"/>
    </source>
</evidence>
<dbReference type="GO" id="GO:0004497">
    <property type="term" value="F:monooxygenase activity"/>
    <property type="evidence" value="ECO:0007669"/>
    <property type="project" value="UniProtKB-KW"/>
</dbReference>
<dbReference type="Gene3D" id="1.10.630.10">
    <property type="entry name" value="Cytochrome P450"/>
    <property type="match status" value="1"/>
</dbReference>
<organism evidence="1 2">
    <name type="scientific">Apiospora phragmitis</name>
    <dbReference type="NCBI Taxonomy" id="2905665"/>
    <lineage>
        <taxon>Eukaryota</taxon>
        <taxon>Fungi</taxon>
        <taxon>Dikarya</taxon>
        <taxon>Ascomycota</taxon>
        <taxon>Pezizomycotina</taxon>
        <taxon>Sordariomycetes</taxon>
        <taxon>Xylariomycetidae</taxon>
        <taxon>Amphisphaeriales</taxon>
        <taxon>Apiosporaceae</taxon>
        <taxon>Apiospora</taxon>
    </lineage>
</organism>
<sequence>MHVMQDPAGRHRPRYCGPGGGGVLDKPAFMCETMEVINGGPSLMTMHGDTWKKWRALFNPGFEPAYMTGFAPSIVDEVAVLCQLLRELAAKGKVFQLRPTAAGLLDSYDTTFNPIRRYLSPRPLVQWYNSYCIDRYLSGEVDKRFEELADSRRNTRAKSQSRSIISLVIDQYLADAMHPRKGGGVMSVEGVRAYQAEMGGGGAHPADGFPVRVTLRDGKSQ</sequence>
<dbReference type="EMBL" id="JAQQWL010000013">
    <property type="protein sequence ID" value="KAK8043259.1"/>
    <property type="molecule type" value="Genomic_DNA"/>
</dbReference>
<dbReference type="SUPFAM" id="SSF48264">
    <property type="entry name" value="Cytochrome P450"/>
    <property type="match status" value="1"/>
</dbReference>
<keyword evidence="1" id="KW-0560">Oxidoreductase</keyword>
<accession>A0ABR1T9H5</accession>